<keyword evidence="2" id="KW-1185">Reference proteome</keyword>
<accession>A0A1R4EYX9</accession>
<evidence type="ECO:0000313" key="1">
    <source>
        <dbReference type="EMBL" id="SJM48825.1"/>
    </source>
</evidence>
<name>A0A1R4EYX9_9MICO</name>
<organism evidence="1 2">
    <name type="scientific">Agrococcus casei LMG 22410</name>
    <dbReference type="NCBI Taxonomy" id="1255656"/>
    <lineage>
        <taxon>Bacteria</taxon>
        <taxon>Bacillati</taxon>
        <taxon>Actinomycetota</taxon>
        <taxon>Actinomycetes</taxon>
        <taxon>Micrococcales</taxon>
        <taxon>Microbacteriaceae</taxon>
        <taxon>Agrococcus</taxon>
    </lineage>
</organism>
<proteinExistence type="predicted"/>
<evidence type="ECO:0000313" key="2">
    <source>
        <dbReference type="Proteomes" id="UP000195787"/>
    </source>
</evidence>
<dbReference type="AlphaFoldDB" id="A0A1R4EYX9"/>
<dbReference type="EMBL" id="FUHU01000009">
    <property type="protein sequence ID" value="SJM48825.1"/>
    <property type="molecule type" value="Genomic_DNA"/>
</dbReference>
<protein>
    <submittedName>
        <fullName evidence="1">Uncharacterized protein</fullName>
    </submittedName>
</protein>
<reference evidence="1 2" key="1">
    <citation type="submission" date="2017-02" db="EMBL/GenBank/DDBJ databases">
        <authorList>
            <person name="Peterson S.W."/>
        </authorList>
    </citation>
    <scope>NUCLEOTIDE SEQUENCE [LARGE SCALE GENOMIC DNA]</scope>
    <source>
        <strain evidence="1 2">LMG 22410</strain>
    </source>
</reference>
<gene>
    <name evidence="1" type="ORF">CZ674_01675</name>
</gene>
<sequence>MDERFESESAFRLHQRRAAASAWGRQTAGIERDCSITG</sequence>
<dbReference type="Proteomes" id="UP000195787">
    <property type="component" value="Unassembled WGS sequence"/>
</dbReference>